<comment type="caution">
    <text evidence="8">The sequence shown here is derived from an EMBL/GenBank/DDBJ whole genome shotgun (WGS) entry which is preliminary data.</text>
</comment>
<feature type="binding site" evidence="6">
    <location>
        <position position="231"/>
    </location>
    <ligand>
        <name>(6S)-NADPHX</name>
        <dbReference type="ChEBI" id="CHEBI:64076"/>
    </ligand>
</feature>
<dbReference type="Pfam" id="PF01256">
    <property type="entry name" value="Carb_kinase"/>
    <property type="match status" value="1"/>
</dbReference>
<dbReference type="Gene3D" id="3.40.1190.20">
    <property type="match status" value="1"/>
</dbReference>
<accession>A0A7J4JJW7</accession>
<dbReference type="Proteomes" id="UP000564964">
    <property type="component" value="Unassembled WGS sequence"/>
</dbReference>
<evidence type="ECO:0000256" key="3">
    <source>
        <dbReference type="ARBA" id="ARBA00022857"/>
    </source>
</evidence>
<dbReference type="HAMAP" id="MF_01965">
    <property type="entry name" value="NADHX_dehydratase"/>
    <property type="match status" value="1"/>
</dbReference>
<evidence type="ECO:0000256" key="1">
    <source>
        <dbReference type="ARBA" id="ARBA00022741"/>
    </source>
</evidence>
<sequence length="292" mass="30924">MTKPGSQMVWLCSPADVVRCARKRRPDSHKGENGVALVVGGCNELVGAPALGAQAALASLRTGIDLVRVMAPEKVAWVINSFSPDLITLKLRGSHLGERHVREVLAEAAKADAVLIGPGMGLDPETRSFVRRVLPKIRKPLIVDADALKAAKGLKFKGPALITPHAKEFEAFTGKKLPKELSKQIKAVEAAAKKHRCVVLLKGRFDVVSDGKTTKVNKTGNAGMTVGGTGDVLAGICLGLAASKNGLLDVACAAAYLNGRAGDILHAVKGYTFIASDFLIVIPRLLKKWGFK</sequence>
<organism evidence="8 10">
    <name type="scientific">Candidatus Iainarchaeum sp</name>
    <dbReference type="NCBI Taxonomy" id="3101447"/>
    <lineage>
        <taxon>Archaea</taxon>
        <taxon>Candidatus Iainarchaeota</taxon>
        <taxon>Candidatus Iainarchaeia</taxon>
        <taxon>Candidatus Iainarchaeales</taxon>
        <taxon>Candidatus Iainarchaeaceae</taxon>
        <taxon>Candidatus Iainarchaeum</taxon>
    </lineage>
</organism>
<dbReference type="InterPro" id="IPR000631">
    <property type="entry name" value="CARKD"/>
</dbReference>
<feature type="binding site" evidence="6">
    <location>
        <position position="119"/>
    </location>
    <ligand>
        <name>(6S)-NADPHX</name>
        <dbReference type="ChEBI" id="CHEBI:64076"/>
    </ligand>
</feature>
<dbReference type="InterPro" id="IPR029056">
    <property type="entry name" value="Ribokinase-like"/>
</dbReference>
<dbReference type="CDD" id="cd01171">
    <property type="entry name" value="YXKO-related"/>
    <property type="match status" value="1"/>
</dbReference>
<dbReference type="PROSITE" id="PS51383">
    <property type="entry name" value="YJEF_C_3"/>
    <property type="match status" value="1"/>
</dbReference>
<keyword evidence="5 6" id="KW-0456">Lyase</keyword>
<dbReference type="NCBIfam" id="TIGR00196">
    <property type="entry name" value="yjeF_cterm"/>
    <property type="match status" value="1"/>
</dbReference>
<dbReference type="GO" id="GO:0046496">
    <property type="term" value="P:nicotinamide nucleotide metabolic process"/>
    <property type="evidence" value="ECO:0007669"/>
    <property type="project" value="UniProtKB-UniRule"/>
</dbReference>
<reference evidence="9" key="3">
    <citation type="submission" date="2021-05" db="EMBL/GenBank/DDBJ databases">
        <title>Protein family content uncovers lineage relationships and bacterial pathway maintenance mechanisms in DPANN archaea.</title>
        <authorList>
            <person name="Castelle C.J."/>
            <person name="Meheust R."/>
            <person name="Jaffe A.L."/>
            <person name="Seitz K."/>
            <person name="Gong X."/>
            <person name="Baker B.J."/>
            <person name="Banfield J.F."/>
        </authorList>
    </citation>
    <scope>NUCLEOTIDE SEQUENCE</scope>
    <source>
        <strain evidence="9">RIFCSPLOWO2_01_FULL_58_19</strain>
    </source>
</reference>
<evidence type="ECO:0000256" key="5">
    <source>
        <dbReference type="ARBA" id="ARBA00023239"/>
    </source>
</evidence>
<feature type="binding site" evidence="6">
    <location>
        <position position="230"/>
    </location>
    <ligand>
        <name>AMP</name>
        <dbReference type="ChEBI" id="CHEBI:456215"/>
    </ligand>
</feature>
<keyword evidence="1 6" id="KW-0547">Nucleotide-binding</keyword>
<dbReference type="GO" id="GO:0052855">
    <property type="term" value="F:ADP-dependent NAD(P)H-hydrate dehydratase activity"/>
    <property type="evidence" value="ECO:0007669"/>
    <property type="project" value="UniProtKB-UniRule"/>
</dbReference>
<dbReference type="SUPFAM" id="SSF53613">
    <property type="entry name" value="Ribokinase-like"/>
    <property type="match status" value="1"/>
</dbReference>
<name>A0A7J4JJW7_9ARCH</name>
<evidence type="ECO:0000256" key="2">
    <source>
        <dbReference type="ARBA" id="ARBA00022840"/>
    </source>
</evidence>
<evidence type="ECO:0000313" key="8">
    <source>
        <dbReference type="EMBL" id="HIH17160.1"/>
    </source>
</evidence>
<comment type="subunit">
    <text evidence="6">Homotetramer.</text>
</comment>
<feature type="binding site" evidence="6">
    <location>
        <position position="48"/>
    </location>
    <ligand>
        <name>(6S)-NADPHX</name>
        <dbReference type="ChEBI" id="CHEBI:64076"/>
    </ligand>
</feature>
<dbReference type="EMBL" id="JAGVWE010000007">
    <property type="protein sequence ID" value="MBS3063744.1"/>
    <property type="molecule type" value="Genomic_DNA"/>
</dbReference>
<reference evidence="9" key="2">
    <citation type="submission" date="2021-03" db="EMBL/GenBank/DDBJ databases">
        <authorList>
            <person name="Jaffe A."/>
        </authorList>
    </citation>
    <scope>NUCLEOTIDE SEQUENCE</scope>
    <source>
        <strain evidence="9">RIFCSPLOWO2_01_FULL_58_19</strain>
    </source>
</reference>
<dbReference type="Proteomes" id="UP000678237">
    <property type="component" value="Unassembled WGS sequence"/>
</dbReference>
<feature type="binding site" evidence="6">
    <location>
        <position position="165"/>
    </location>
    <ligand>
        <name>(6S)-NADPHX</name>
        <dbReference type="ChEBI" id="CHEBI:64076"/>
    </ligand>
</feature>
<protein>
    <recommendedName>
        <fullName evidence="6">ADP-dependent (S)-NAD(P)H-hydrate dehydratase</fullName>
        <ecNumber evidence="6">4.2.1.136</ecNumber>
    </recommendedName>
    <alternativeName>
        <fullName evidence="6">ADP-dependent NAD(P)HX dehydratase</fullName>
    </alternativeName>
</protein>
<keyword evidence="2 6" id="KW-0067">ATP-binding</keyword>
<gene>
    <name evidence="6" type="primary">nnrD</name>
    <name evidence="8" type="ORF">HA252_07195</name>
    <name evidence="9" type="ORF">J4203_07830</name>
</gene>
<comment type="caution">
    <text evidence="6">Lacks conserved residue(s) required for the propagation of feature annotation.</text>
</comment>
<keyword evidence="4 6" id="KW-0520">NAD</keyword>
<reference evidence="8" key="1">
    <citation type="journal article" date="2020" name="bioRxiv">
        <title>A rank-normalized archaeal taxonomy based on genome phylogeny resolves widespread incomplete and uneven classifications.</title>
        <authorList>
            <person name="Rinke C."/>
            <person name="Chuvochina M."/>
            <person name="Mussig A.J."/>
            <person name="Chaumeil P.-A."/>
            <person name="Waite D.W."/>
            <person name="Whitman W.B."/>
            <person name="Parks D.H."/>
            <person name="Hugenholtz P."/>
        </authorList>
    </citation>
    <scope>NUCLEOTIDE SEQUENCE</scope>
    <source>
        <strain evidence="8">UBA10219</strain>
    </source>
</reference>
<dbReference type="GO" id="GO:0005524">
    <property type="term" value="F:ATP binding"/>
    <property type="evidence" value="ECO:0007669"/>
    <property type="project" value="UniProtKB-KW"/>
</dbReference>
<dbReference type="GO" id="GO:0110051">
    <property type="term" value="P:metabolite repair"/>
    <property type="evidence" value="ECO:0007669"/>
    <property type="project" value="TreeGrafter"/>
</dbReference>
<dbReference type="AlphaFoldDB" id="A0A7J4JJW7"/>
<dbReference type="PANTHER" id="PTHR12592:SF0">
    <property type="entry name" value="ATP-DEPENDENT (S)-NAD(P)H-HYDRATE DEHYDRATASE"/>
    <property type="match status" value="1"/>
</dbReference>
<evidence type="ECO:0000313" key="10">
    <source>
        <dbReference type="Proteomes" id="UP000564964"/>
    </source>
</evidence>
<comment type="function">
    <text evidence="6">Catalyzes the dehydration of the S-form of NAD(P)HX at the expense of ADP, which is converted to AMP. Together with NAD(P)HX epimerase, which catalyzes the epimerization of the S- and R-forms, the enzyme allows the repair of both epimers of NAD(P)HX, a damaged form of NAD(P)H that is a result of enzymatic or heat-dependent hydration.</text>
</comment>
<evidence type="ECO:0000256" key="6">
    <source>
        <dbReference type="HAMAP-Rule" id="MF_01965"/>
    </source>
</evidence>
<keyword evidence="3 6" id="KW-0521">NADP</keyword>
<comment type="catalytic activity">
    <reaction evidence="6">
        <text>(6S)-NADPHX + ADP = AMP + phosphate + NADPH + H(+)</text>
        <dbReference type="Rhea" id="RHEA:32235"/>
        <dbReference type="ChEBI" id="CHEBI:15378"/>
        <dbReference type="ChEBI" id="CHEBI:43474"/>
        <dbReference type="ChEBI" id="CHEBI:57783"/>
        <dbReference type="ChEBI" id="CHEBI:64076"/>
        <dbReference type="ChEBI" id="CHEBI:456215"/>
        <dbReference type="ChEBI" id="CHEBI:456216"/>
        <dbReference type="EC" id="4.2.1.136"/>
    </reaction>
</comment>
<dbReference type="EC" id="4.2.1.136" evidence="6"/>
<proteinExistence type="inferred from homology"/>
<comment type="similarity">
    <text evidence="6">Belongs to the NnrD/CARKD family.</text>
</comment>
<evidence type="ECO:0000259" key="7">
    <source>
        <dbReference type="PROSITE" id="PS51383"/>
    </source>
</evidence>
<feature type="domain" description="YjeF C-terminal" evidence="7">
    <location>
        <begin position="13"/>
        <end position="289"/>
    </location>
</feature>
<dbReference type="PANTHER" id="PTHR12592">
    <property type="entry name" value="ATP-DEPENDENT (S)-NAD(P)H-HYDRATE DEHYDRATASE FAMILY MEMBER"/>
    <property type="match status" value="1"/>
</dbReference>
<dbReference type="EMBL" id="DUGH01000171">
    <property type="protein sequence ID" value="HIH17160.1"/>
    <property type="molecule type" value="Genomic_DNA"/>
</dbReference>
<comment type="catalytic activity">
    <reaction evidence="6">
        <text>(6S)-NADHX + ADP = AMP + phosphate + NADH + H(+)</text>
        <dbReference type="Rhea" id="RHEA:32223"/>
        <dbReference type="ChEBI" id="CHEBI:15378"/>
        <dbReference type="ChEBI" id="CHEBI:43474"/>
        <dbReference type="ChEBI" id="CHEBI:57945"/>
        <dbReference type="ChEBI" id="CHEBI:64074"/>
        <dbReference type="ChEBI" id="CHEBI:456215"/>
        <dbReference type="ChEBI" id="CHEBI:456216"/>
        <dbReference type="EC" id="4.2.1.136"/>
    </reaction>
</comment>
<evidence type="ECO:0000313" key="9">
    <source>
        <dbReference type="EMBL" id="MBS3063744.1"/>
    </source>
</evidence>
<evidence type="ECO:0000256" key="4">
    <source>
        <dbReference type="ARBA" id="ARBA00023027"/>
    </source>
</evidence>
<comment type="cofactor">
    <cofactor evidence="6">
        <name>Mg(2+)</name>
        <dbReference type="ChEBI" id="CHEBI:18420"/>
    </cofactor>
</comment>